<dbReference type="InterPro" id="IPR010359">
    <property type="entry name" value="IrrE_HExxH"/>
</dbReference>
<reference evidence="2 3" key="1">
    <citation type="submission" date="2019-08" db="EMBL/GenBank/DDBJ databases">
        <authorList>
            <person name="Seo M.-J."/>
        </authorList>
    </citation>
    <scope>NUCLEOTIDE SEQUENCE [LARGE SCALE GENOMIC DNA]</scope>
    <source>
        <strain evidence="2 3">KIGAM108</strain>
    </source>
</reference>
<gene>
    <name evidence="2" type="ORF">FY528_05190</name>
</gene>
<evidence type="ECO:0000313" key="2">
    <source>
        <dbReference type="EMBL" id="TYZ12687.1"/>
    </source>
</evidence>
<comment type="caution">
    <text evidence="2">The sequence shown here is derived from an EMBL/GenBank/DDBJ whole genome shotgun (WGS) entry which is preliminary data.</text>
</comment>
<dbReference type="Gene3D" id="1.10.10.2910">
    <property type="match status" value="1"/>
</dbReference>
<keyword evidence="3" id="KW-1185">Reference proteome</keyword>
<sequence length="196" mass="21797">MVAKPKLPHGFPAKAERKAESLRAELGLKPHDPLCAFRLCEHLNIHVVVAEQMVGLSQSSASALCNPDGKHWSALTMPYHPSQKASHLIIHNSAHSPARQQSNIMHEVGHILCGHQLSAFDISNGLPDYMRHCPVEQELEADCVGWTLLLPRPALLTALTNGWSHADIMQHYSVSADMVRLRVNRTGVMRQLAYKR</sequence>
<dbReference type="AlphaFoldDB" id="A0A5D6VBL3"/>
<dbReference type="EMBL" id="VTHL01000003">
    <property type="protein sequence ID" value="TYZ12687.1"/>
    <property type="molecule type" value="Genomic_DNA"/>
</dbReference>
<protein>
    <submittedName>
        <fullName evidence="2">ImmA/IrrE family metallo-endopeptidase</fullName>
    </submittedName>
</protein>
<feature type="domain" description="IrrE N-terminal-like" evidence="1">
    <location>
        <begin position="82"/>
        <end position="183"/>
    </location>
</feature>
<evidence type="ECO:0000313" key="3">
    <source>
        <dbReference type="Proteomes" id="UP000322791"/>
    </source>
</evidence>
<evidence type="ECO:0000259" key="1">
    <source>
        <dbReference type="Pfam" id="PF06114"/>
    </source>
</evidence>
<name>A0A5D6VBL3_9BACT</name>
<dbReference type="Pfam" id="PF06114">
    <property type="entry name" value="Peptidase_M78"/>
    <property type="match status" value="1"/>
</dbReference>
<accession>A0A5D6VBL3</accession>
<organism evidence="2 3">
    <name type="scientific">Hymenobacter lutimineralis</name>
    <dbReference type="NCBI Taxonomy" id="2606448"/>
    <lineage>
        <taxon>Bacteria</taxon>
        <taxon>Pseudomonadati</taxon>
        <taxon>Bacteroidota</taxon>
        <taxon>Cytophagia</taxon>
        <taxon>Cytophagales</taxon>
        <taxon>Hymenobacteraceae</taxon>
        <taxon>Hymenobacter</taxon>
    </lineage>
</organism>
<proteinExistence type="predicted"/>
<dbReference type="Proteomes" id="UP000322791">
    <property type="component" value="Unassembled WGS sequence"/>
</dbReference>